<dbReference type="AlphaFoldDB" id="A0A423SXF4"/>
<gene>
    <name evidence="2" type="ORF">C7M84_012929</name>
</gene>
<feature type="transmembrane region" description="Helical" evidence="1">
    <location>
        <begin position="300"/>
        <end position="323"/>
    </location>
</feature>
<comment type="caution">
    <text evidence="2">The sequence shown here is derived from an EMBL/GenBank/DDBJ whole genome shotgun (WGS) entry which is preliminary data.</text>
</comment>
<evidence type="ECO:0000313" key="3">
    <source>
        <dbReference type="Proteomes" id="UP000283509"/>
    </source>
</evidence>
<organism evidence="2 3">
    <name type="scientific">Penaeus vannamei</name>
    <name type="common">Whiteleg shrimp</name>
    <name type="synonym">Litopenaeus vannamei</name>
    <dbReference type="NCBI Taxonomy" id="6689"/>
    <lineage>
        <taxon>Eukaryota</taxon>
        <taxon>Metazoa</taxon>
        <taxon>Ecdysozoa</taxon>
        <taxon>Arthropoda</taxon>
        <taxon>Crustacea</taxon>
        <taxon>Multicrustacea</taxon>
        <taxon>Malacostraca</taxon>
        <taxon>Eumalacostraca</taxon>
        <taxon>Eucarida</taxon>
        <taxon>Decapoda</taxon>
        <taxon>Dendrobranchiata</taxon>
        <taxon>Penaeoidea</taxon>
        <taxon>Penaeidae</taxon>
        <taxon>Penaeus</taxon>
    </lineage>
</organism>
<keyword evidence="1" id="KW-0812">Transmembrane</keyword>
<keyword evidence="1" id="KW-1133">Transmembrane helix</keyword>
<sequence>MHYCATHCVPFRPRFHRCLPHPALPIKITRTAALPSRTPPSPWVLPPPAQTIHRPLNTQNVPTPLPLNPTSPPLNNLPHAYLAPYPYPSFLSRAAPSPSSLSHLPSLPTLNPFLPLSPRAIPFLPSPSHLTLTSPPHPYLPPPPTLTFLPLSPSPPAPLPIPYGPPTDPPSLPFALPLPLIWNPSPSPPHSPLPPLTPHLSRTPRHWQCARVISPPPCLYPLPFPFLPPPLPSTVPHHLNFVEMRVYPFSLTLNRSLSLLSRSSLSSLVSFLFIIYLCSLSWALSSCLVSPSLSSPSPSAFFLLLLISFSFSFSFSFSLLLLLSPFLPSLSLLSFLSSLFSILSCIHLSSFSHFYFLPPPRPSPSLPPPPLSFLLLSSLSQRVFDSIFPPLASHFRFSHPQVHIPSLLASLSLCSDLSLPISPSPRRSFSSASLIGCSFSLSILSSPHVHESSLSSSISLTSLRPFHIVLPSASSASAPPSLYLAHSIPPSSLLPPSRIYLSLLPLATLLSSPLVLQTLRTTRDNMPNMKCILKAKPRQFNSS</sequence>
<dbReference type="EMBL" id="QCYY01002622">
    <property type="protein sequence ID" value="ROT68905.1"/>
    <property type="molecule type" value="Genomic_DNA"/>
</dbReference>
<name>A0A423SXF4_PENVA</name>
<keyword evidence="1" id="KW-0472">Membrane</keyword>
<protein>
    <submittedName>
        <fullName evidence="2">Uncharacterized protein</fullName>
    </submittedName>
</protein>
<accession>A0A423SXF4</accession>
<evidence type="ECO:0000313" key="2">
    <source>
        <dbReference type="EMBL" id="ROT68905.1"/>
    </source>
</evidence>
<dbReference type="Proteomes" id="UP000283509">
    <property type="component" value="Unassembled WGS sequence"/>
</dbReference>
<reference evidence="2 3" key="2">
    <citation type="submission" date="2019-01" db="EMBL/GenBank/DDBJ databases">
        <title>The decoding of complex shrimp genome reveals the adaptation for benthos swimmer, frequently molting mechanism and breeding impact on genome.</title>
        <authorList>
            <person name="Sun Y."/>
            <person name="Gao Y."/>
            <person name="Yu Y."/>
        </authorList>
    </citation>
    <scope>NUCLEOTIDE SEQUENCE [LARGE SCALE GENOMIC DNA]</scope>
    <source>
        <tissue evidence="2">Muscle</tissue>
    </source>
</reference>
<proteinExistence type="predicted"/>
<reference evidence="2 3" key="1">
    <citation type="submission" date="2018-04" db="EMBL/GenBank/DDBJ databases">
        <authorList>
            <person name="Zhang X."/>
            <person name="Yuan J."/>
            <person name="Li F."/>
            <person name="Xiang J."/>
        </authorList>
    </citation>
    <scope>NUCLEOTIDE SEQUENCE [LARGE SCALE GENOMIC DNA]</scope>
    <source>
        <tissue evidence="2">Muscle</tissue>
    </source>
</reference>
<evidence type="ECO:0000256" key="1">
    <source>
        <dbReference type="SAM" id="Phobius"/>
    </source>
</evidence>
<feature type="transmembrane region" description="Helical" evidence="1">
    <location>
        <begin position="265"/>
        <end position="285"/>
    </location>
</feature>
<feature type="transmembrane region" description="Helical" evidence="1">
    <location>
        <begin position="330"/>
        <end position="356"/>
    </location>
</feature>
<keyword evidence="3" id="KW-1185">Reference proteome</keyword>